<dbReference type="InterPro" id="IPR011055">
    <property type="entry name" value="Dup_hybrid_motif"/>
</dbReference>
<keyword evidence="2" id="KW-0175">Coiled coil</keyword>
<feature type="domain" description="M23ase beta-sheet core" evidence="4">
    <location>
        <begin position="396"/>
        <end position="495"/>
    </location>
</feature>
<dbReference type="Proteomes" id="UP001165368">
    <property type="component" value="Unassembled WGS sequence"/>
</dbReference>
<reference evidence="5" key="1">
    <citation type="submission" date="2022-01" db="EMBL/GenBank/DDBJ databases">
        <authorList>
            <person name="Jo J.-H."/>
            <person name="Im W.-T."/>
        </authorList>
    </citation>
    <scope>NUCLEOTIDE SEQUENCE</scope>
    <source>
        <strain evidence="5">I2-34</strain>
    </source>
</reference>
<dbReference type="PANTHER" id="PTHR21666">
    <property type="entry name" value="PEPTIDASE-RELATED"/>
    <property type="match status" value="1"/>
</dbReference>
<dbReference type="Gene3D" id="2.70.70.10">
    <property type="entry name" value="Glucose Permease (Domain IIA)"/>
    <property type="match status" value="1"/>
</dbReference>
<dbReference type="SUPFAM" id="SSF51261">
    <property type="entry name" value="Duplicated hybrid motif"/>
    <property type="match status" value="1"/>
</dbReference>
<dbReference type="RefSeq" id="WP_237821198.1">
    <property type="nucleotide sequence ID" value="NZ_JAKLTQ010000008.1"/>
</dbReference>
<keyword evidence="1" id="KW-0732">Signal</keyword>
<feature type="compositionally biased region" description="Basic and acidic residues" evidence="3">
    <location>
        <begin position="304"/>
        <end position="315"/>
    </location>
</feature>
<protein>
    <submittedName>
        <fullName evidence="5">Peptidoglycan DD-metalloendopeptidase family protein</fullName>
    </submittedName>
</protein>
<evidence type="ECO:0000313" key="6">
    <source>
        <dbReference type="Proteomes" id="UP001165368"/>
    </source>
</evidence>
<evidence type="ECO:0000256" key="2">
    <source>
        <dbReference type="SAM" id="Coils"/>
    </source>
</evidence>
<sequence length="499" mass="53567">MTSQQNNRWGDRSVQRGYSFVRSSQQCRPKRFPHGILAAGLTGLLLLTLAAAGPARADNLDDRKQALEQEISDVQESLEFLDTDIVKTVTQLKEYQHQLPAAQEALSEAQGRVEEAAGQVSALSQRVDLALQTKDKINQQMADDEARLADTKKLIGQIATQAYKQGGVPSNLQLFFGSGPKAGLADTISLADQALRTQNAALDRLSQQNATNVNSEARLAAVEEEIRGLKEQAEAALAAEQVARDAAAAEKDKVDRLIADTSALSDKLQARKPEIQQKLAEAESAHAQVQADIAERQERLRREAEERRKREEAKRKAQQAAWEKEQRRIKAAQAAAAAKGQPVPQIVPTVSQPAPAPSQPSSFGLMAPVSAYVSSGFGWRPTPAGTIDFNGTGGYMHTGLDYAASCGTPVRAPAAGTVWRAAFDTYGAGNFVILDHGVVGGNALMTKFFHLTRSVVYPGQQVGQGQLIGYSGTTGNSTGCHLHFETVLNGTLVNPAGLL</sequence>
<organism evidence="5 6">
    <name type="scientific">Arthrobacter hankyongi</name>
    <dbReference type="NCBI Taxonomy" id="2904801"/>
    <lineage>
        <taxon>Bacteria</taxon>
        <taxon>Bacillati</taxon>
        <taxon>Actinomycetota</taxon>
        <taxon>Actinomycetes</taxon>
        <taxon>Micrococcales</taxon>
        <taxon>Micrococcaceae</taxon>
        <taxon>Arthrobacter</taxon>
    </lineage>
</organism>
<feature type="region of interest" description="Disordered" evidence="3">
    <location>
        <begin position="304"/>
        <end position="328"/>
    </location>
</feature>
<dbReference type="InterPro" id="IPR050570">
    <property type="entry name" value="Cell_wall_metabolism_enzyme"/>
</dbReference>
<evidence type="ECO:0000313" key="5">
    <source>
        <dbReference type="EMBL" id="MCG2622666.1"/>
    </source>
</evidence>
<evidence type="ECO:0000256" key="1">
    <source>
        <dbReference type="ARBA" id="ARBA00022729"/>
    </source>
</evidence>
<dbReference type="Pfam" id="PF01551">
    <property type="entry name" value="Peptidase_M23"/>
    <property type="match status" value="1"/>
</dbReference>
<comment type="caution">
    <text evidence="5">The sequence shown here is derived from an EMBL/GenBank/DDBJ whole genome shotgun (WGS) entry which is preliminary data.</text>
</comment>
<accession>A0ABS9L7K8</accession>
<evidence type="ECO:0000259" key="4">
    <source>
        <dbReference type="Pfam" id="PF01551"/>
    </source>
</evidence>
<feature type="coiled-coil region" evidence="2">
    <location>
        <begin position="57"/>
        <end position="154"/>
    </location>
</feature>
<gene>
    <name evidence="5" type="ORF">LVY72_12200</name>
</gene>
<dbReference type="Gene3D" id="1.20.5.340">
    <property type="match status" value="1"/>
</dbReference>
<evidence type="ECO:0000256" key="3">
    <source>
        <dbReference type="SAM" id="MobiDB-lite"/>
    </source>
</evidence>
<proteinExistence type="predicted"/>
<name>A0ABS9L7K8_9MICC</name>
<keyword evidence="6" id="KW-1185">Reference proteome</keyword>
<dbReference type="PANTHER" id="PTHR21666:SF289">
    <property type="entry name" value="L-ALA--D-GLU ENDOPEPTIDASE"/>
    <property type="match status" value="1"/>
</dbReference>
<dbReference type="CDD" id="cd12797">
    <property type="entry name" value="M23_peptidase"/>
    <property type="match status" value="1"/>
</dbReference>
<dbReference type="SUPFAM" id="SSF57997">
    <property type="entry name" value="Tropomyosin"/>
    <property type="match status" value="1"/>
</dbReference>
<dbReference type="InterPro" id="IPR016047">
    <property type="entry name" value="M23ase_b-sheet_dom"/>
</dbReference>
<dbReference type="EMBL" id="JAKLTQ010000008">
    <property type="protein sequence ID" value="MCG2622666.1"/>
    <property type="molecule type" value="Genomic_DNA"/>
</dbReference>